<evidence type="ECO:0000313" key="1">
    <source>
        <dbReference type="EMBL" id="RBP59937.1"/>
    </source>
</evidence>
<dbReference type="RefSeq" id="WP_113921393.1">
    <property type="nucleotide sequence ID" value="NZ_QNRX01000017.1"/>
</dbReference>
<keyword evidence="1" id="KW-0645">Protease</keyword>
<dbReference type="Gene3D" id="3.90.226.10">
    <property type="entry name" value="2-enoyl-CoA Hydratase, Chain A, domain 1"/>
    <property type="match status" value="1"/>
</dbReference>
<dbReference type="Proteomes" id="UP000253490">
    <property type="component" value="Unassembled WGS sequence"/>
</dbReference>
<dbReference type="Pfam" id="PF00574">
    <property type="entry name" value="CLP_protease"/>
    <property type="match status" value="1"/>
</dbReference>
<comment type="caution">
    <text evidence="1">The sequence shown here is derived from an EMBL/GenBank/DDBJ whole genome shotgun (WGS) entry which is preliminary data.</text>
</comment>
<name>A0A366HZP3_9FIRM</name>
<dbReference type="GO" id="GO:0006508">
    <property type="term" value="P:proteolysis"/>
    <property type="evidence" value="ECO:0007669"/>
    <property type="project" value="UniProtKB-KW"/>
</dbReference>
<keyword evidence="2" id="KW-1185">Reference proteome</keyword>
<dbReference type="OrthoDB" id="1705851at2"/>
<dbReference type="InterPro" id="IPR029045">
    <property type="entry name" value="ClpP/crotonase-like_dom_sf"/>
</dbReference>
<dbReference type="AlphaFoldDB" id="A0A366HZP3"/>
<protein>
    <submittedName>
        <fullName evidence="1">ATP-dependent Clp protease proteolytic subunit ClpP</fullName>
    </submittedName>
</protein>
<evidence type="ECO:0000313" key="2">
    <source>
        <dbReference type="Proteomes" id="UP000253490"/>
    </source>
</evidence>
<organism evidence="1 2">
    <name type="scientific">Alkalibaculum bacchi</name>
    <dbReference type="NCBI Taxonomy" id="645887"/>
    <lineage>
        <taxon>Bacteria</taxon>
        <taxon>Bacillati</taxon>
        <taxon>Bacillota</taxon>
        <taxon>Clostridia</taxon>
        <taxon>Eubacteriales</taxon>
        <taxon>Eubacteriaceae</taxon>
        <taxon>Alkalibaculum</taxon>
    </lineage>
</organism>
<gene>
    <name evidence="1" type="ORF">DES36_11732</name>
</gene>
<dbReference type="InterPro" id="IPR023562">
    <property type="entry name" value="ClpP/TepA"/>
</dbReference>
<dbReference type="SUPFAM" id="SSF52096">
    <property type="entry name" value="ClpP/crotonase"/>
    <property type="match status" value="1"/>
</dbReference>
<keyword evidence="1" id="KW-0378">Hydrolase</keyword>
<sequence>MNNKNISQNINQNENNNELQNLQELGQVNIPDFESSIFTLPIIGEIEGHGELPQGRKSTKYEHVIPQLLAVEQNPKYEGLFLIINTVGGDVEAGLALSELISSMKKPSVSLVIGGGHSIGVPLSVSTNHSFIAPTASMTIHPIRTSGLVIAVSQSFEYFQKMQERIVSFVEKNSKIQKDRFEELMLNNREMANDLGSILVGQKAVDEGLIDSVGGLSDALIKIQGLIDERKTES</sequence>
<dbReference type="GO" id="GO:0008233">
    <property type="term" value="F:peptidase activity"/>
    <property type="evidence" value="ECO:0007669"/>
    <property type="project" value="UniProtKB-KW"/>
</dbReference>
<accession>A0A366HZP3</accession>
<dbReference type="EMBL" id="QNRX01000017">
    <property type="protein sequence ID" value="RBP59937.1"/>
    <property type="molecule type" value="Genomic_DNA"/>
</dbReference>
<proteinExistence type="predicted"/>
<reference evidence="1 2" key="1">
    <citation type="submission" date="2018-06" db="EMBL/GenBank/DDBJ databases">
        <title>Genomic Encyclopedia of Type Strains, Phase IV (KMG-IV): sequencing the most valuable type-strain genomes for metagenomic binning, comparative biology and taxonomic classification.</title>
        <authorList>
            <person name="Goeker M."/>
        </authorList>
    </citation>
    <scope>NUCLEOTIDE SEQUENCE [LARGE SCALE GENOMIC DNA]</scope>
    <source>
        <strain evidence="1 2">DSM 22112</strain>
    </source>
</reference>